<dbReference type="Gene3D" id="3.20.20.140">
    <property type="entry name" value="Metal-dependent hydrolases"/>
    <property type="match status" value="1"/>
</dbReference>
<reference evidence="2 3" key="1">
    <citation type="journal article" date="2014" name="Genome Announc.">
        <title>Draft Genome Sequence of Magnetospirillum sp. Strain SO-1, a Freshwater Magnetotactic Bacterium Isolated from the Ol'khovka River, Russia.</title>
        <authorList>
            <person name="Grouzdev D.S."/>
            <person name="Dziuba M.V."/>
            <person name="Sukhacheva M.S."/>
            <person name="Mardanov A.V."/>
            <person name="Beletskiy A.V."/>
            <person name="Kuznetsov B.B."/>
            <person name="Skryabin K.G."/>
        </authorList>
    </citation>
    <scope>NUCLEOTIDE SEQUENCE [LARGE SCALE GENOMIC DNA]</scope>
    <source>
        <strain evidence="2 3">SO-1</strain>
    </source>
</reference>
<dbReference type="Proteomes" id="UP000011744">
    <property type="component" value="Unassembled WGS sequence"/>
</dbReference>
<protein>
    <submittedName>
        <fullName evidence="2">Amidohydrolase</fullName>
    </submittedName>
</protein>
<accession>M2ZQP0</accession>
<dbReference type="PATRIC" id="fig|1244869.3.peg.2504"/>
<dbReference type="InterPro" id="IPR051781">
    <property type="entry name" value="Metallo-dep_Hydrolase"/>
</dbReference>
<name>M2ZQP0_9PROT</name>
<evidence type="ECO:0000313" key="3">
    <source>
        <dbReference type="Proteomes" id="UP000011744"/>
    </source>
</evidence>
<dbReference type="SUPFAM" id="SSF51556">
    <property type="entry name" value="Metallo-dependent hydrolases"/>
    <property type="match status" value="1"/>
</dbReference>
<dbReference type="PANTHER" id="PTHR43135">
    <property type="entry name" value="ALPHA-D-RIBOSE 1-METHYLPHOSPHONATE 5-TRIPHOSPHATE DIPHOSPHATASE"/>
    <property type="match status" value="1"/>
</dbReference>
<dbReference type="EMBL" id="AONQ01000030">
    <property type="protein sequence ID" value="EME69627.1"/>
    <property type="molecule type" value="Genomic_DNA"/>
</dbReference>
<dbReference type="OrthoDB" id="9782972at2"/>
<dbReference type="AlphaFoldDB" id="M2ZQP0"/>
<organism evidence="2 3">
    <name type="scientific">Paramagnetospirillum caucaseum</name>
    <dbReference type="NCBI Taxonomy" id="1244869"/>
    <lineage>
        <taxon>Bacteria</taxon>
        <taxon>Pseudomonadati</taxon>
        <taxon>Pseudomonadota</taxon>
        <taxon>Alphaproteobacteria</taxon>
        <taxon>Rhodospirillales</taxon>
        <taxon>Magnetospirillaceae</taxon>
        <taxon>Paramagnetospirillum</taxon>
    </lineage>
</organism>
<keyword evidence="3" id="KW-1185">Reference proteome</keyword>
<feature type="domain" description="Amidohydrolase-related" evidence="1">
    <location>
        <begin position="48"/>
        <end position="364"/>
    </location>
</feature>
<proteinExistence type="predicted"/>
<dbReference type="Pfam" id="PF01979">
    <property type="entry name" value="Amidohydro_1"/>
    <property type="match status" value="1"/>
</dbReference>
<dbReference type="STRING" id="1244869.H261_12406"/>
<dbReference type="Gene3D" id="2.30.40.10">
    <property type="entry name" value="Urease, subunit C, domain 1"/>
    <property type="match status" value="1"/>
</dbReference>
<dbReference type="InterPro" id="IPR006680">
    <property type="entry name" value="Amidohydro-rel"/>
</dbReference>
<gene>
    <name evidence="2" type="ORF">H261_12406</name>
</gene>
<sequence>MKRLVVGSYFDGERHHADGPYAILHESGAILGVERVEGGVDARDGAAFAMPSLVDAHVHIFLDGAELDPARRKQAMAAGEAESLAVARTNAEASWRAGLGLIRDAGDPRGINHAARRELAAAGHPIRLRSPGPALHRPGRYGSFLGAAIAEDSDAARVVSELCLDADDIKVLLTGVIDFASGTVKGKPQFDEAAATAIVAAARRHGRPTFAHCNGPEGLAVAIRAGFDSIEHGYLMDEESLRAMAGEGIAWTPTLAPVAAQRHLAPDVSGFGPDILACLDTILARHAESILRAAQLGVALYCGSDAGGQGVPHGGGLVDEMLLLAGAGVPMETLLAGATALPRARWGEPASLIRAGEAFDPVVMPHSPFLQPQALRQARRPHSGDR</sequence>
<dbReference type="PANTHER" id="PTHR43135:SF3">
    <property type="entry name" value="ALPHA-D-RIBOSE 1-METHYLPHOSPHONATE 5-TRIPHOSPHATE DIPHOSPHATASE"/>
    <property type="match status" value="1"/>
</dbReference>
<evidence type="ECO:0000313" key="2">
    <source>
        <dbReference type="EMBL" id="EME69627.1"/>
    </source>
</evidence>
<dbReference type="GO" id="GO:0016810">
    <property type="term" value="F:hydrolase activity, acting on carbon-nitrogen (but not peptide) bonds"/>
    <property type="evidence" value="ECO:0007669"/>
    <property type="project" value="InterPro"/>
</dbReference>
<dbReference type="InterPro" id="IPR032466">
    <property type="entry name" value="Metal_Hydrolase"/>
</dbReference>
<dbReference type="RefSeq" id="WP_008617929.1">
    <property type="nucleotide sequence ID" value="NZ_AONQ01000030.1"/>
</dbReference>
<dbReference type="eggNOG" id="COG1228">
    <property type="taxonomic scope" value="Bacteria"/>
</dbReference>
<comment type="caution">
    <text evidence="2">The sequence shown here is derived from an EMBL/GenBank/DDBJ whole genome shotgun (WGS) entry which is preliminary data.</text>
</comment>
<evidence type="ECO:0000259" key="1">
    <source>
        <dbReference type="Pfam" id="PF01979"/>
    </source>
</evidence>
<keyword evidence="2" id="KW-0378">Hydrolase</keyword>
<dbReference type="InterPro" id="IPR011059">
    <property type="entry name" value="Metal-dep_hydrolase_composite"/>
</dbReference>